<dbReference type="GO" id="GO:0016020">
    <property type="term" value="C:membrane"/>
    <property type="evidence" value="ECO:0007669"/>
    <property type="project" value="TreeGrafter"/>
</dbReference>
<dbReference type="SUPFAM" id="SSF88713">
    <property type="entry name" value="Glycoside hydrolase/deacetylase"/>
    <property type="match status" value="1"/>
</dbReference>
<dbReference type="PANTHER" id="PTHR10587:SF133">
    <property type="entry name" value="CHITIN DEACETYLASE 1-RELATED"/>
    <property type="match status" value="1"/>
</dbReference>
<dbReference type="STRING" id="1513793.SAMN06296036_10927"/>
<accession>A0A1Y6C1D0</accession>
<dbReference type="GO" id="GO:0016810">
    <property type="term" value="F:hydrolase activity, acting on carbon-nitrogen (but not peptide) bonds"/>
    <property type="evidence" value="ECO:0007669"/>
    <property type="project" value="InterPro"/>
</dbReference>
<dbReference type="Gene3D" id="3.20.20.370">
    <property type="entry name" value="Glycoside hydrolase/deacetylase"/>
    <property type="match status" value="1"/>
</dbReference>
<organism evidence="4 5">
    <name type="scientific">Pseudobacteriovorax antillogorgiicola</name>
    <dbReference type="NCBI Taxonomy" id="1513793"/>
    <lineage>
        <taxon>Bacteria</taxon>
        <taxon>Pseudomonadati</taxon>
        <taxon>Bdellovibrionota</taxon>
        <taxon>Oligoflexia</taxon>
        <taxon>Oligoflexales</taxon>
        <taxon>Pseudobacteriovoracaceae</taxon>
        <taxon>Pseudobacteriovorax</taxon>
    </lineage>
</organism>
<keyword evidence="2" id="KW-0378">Hydrolase</keyword>
<dbReference type="InterPro" id="IPR002509">
    <property type="entry name" value="NODB_dom"/>
</dbReference>
<dbReference type="GO" id="GO:0046872">
    <property type="term" value="F:metal ion binding"/>
    <property type="evidence" value="ECO:0007669"/>
    <property type="project" value="UniProtKB-KW"/>
</dbReference>
<proteinExistence type="predicted"/>
<feature type="domain" description="NodB homology" evidence="3">
    <location>
        <begin position="74"/>
        <end position="267"/>
    </location>
</feature>
<evidence type="ECO:0000256" key="2">
    <source>
        <dbReference type="ARBA" id="ARBA00022801"/>
    </source>
</evidence>
<reference evidence="5" key="1">
    <citation type="submission" date="2017-04" db="EMBL/GenBank/DDBJ databases">
        <authorList>
            <person name="Varghese N."/>
            <person name="Submissions S."/>
        </authorList>
    </citation>
    <scope>NUCLEOTIDE SEQUENCE [LARGE SCALE GENOMIC DNA]</scope>
    <source>
        <strain evidence="5">RKEM611</strain>
    </source>
</reference>
<gene>
    <name evidence="4" type="ORF">SAMN06296036_10927</name>
</gene>
<dbReference type="Pfam" id="PF01522">
    <property type="entry name" value="Polysacc_deac_1"/>
    <property type="match status" value="1"/>
</dbReference>
<dbReference type="PROSITE" id="PS51677">
    <property type="entry name" value="NODB"/>
    <property type="match status" value="1"/>
</dbReference>
<dbReference type="CDD" id="cd10917">
    <property type="entry name" value="CE4_NodB_like_6s_7s"/>
    <property type="match status" value="1"/>
</dbReference>
<dbReference type="InterPro" id="IPR011330">
    <property type="entry name" value="Glyco_hydro/deAcase_b/a-brl"/>
</dbReference>
<evidence type="ECO:0000256" key="1">
    <source>
        <dbReference type="ARBA" id="ARBA00022723"/>
    </source>
</evidence>
<keyword evidence="1" id="KW-0479">Metal-binding</keyword>
<keyword evidence="5" id="KW-1185">Reference proteome</keyword>
<protein>
    <submittedName>
        <fullName evidence="4">Peptidoglycan/xylan/chitin deacetylase, PgdA/CDA1 family</fullName>
    </submittedName>
</protein>
<dbReference type="OrthoDB" id="5288026at2"/>
<dbReference type="Proteomes" id="UP000192907">
    <property type="component" value="Unassembled WGS sequence"/>
</dbReference>
<dbReference type="GO" id="GO:0005975">
    <property type="term" value="P:carbohydrate metabolic process"/>
    <property type="evidence" value="ECO:0007669"/>
    <property type="project" value="InterPro"/>
</dbReference>
<dbReference type="InterPro" id="IPR050248">
    <property type="entry name" value="Polysacc_deacetylase_ArnD"/>
</dbReference>
<evidence type="ECO:0000259" key="3">
    <source>
        <dbReference type="PROSITE" id="PS51677"/>
    </source>
</evidence>
<evidence type="ECO:0000313" key="4">
    <source>
        <dbReference type="EMBL" id="SMF28630.1"/>
    </source>
</evidence>
<sequence length="277" mass="31182">MKFSKMRWSATISMVMAFQGQTLKADVPSFSYCQNGSCEIVEDIKAFRSKPIASVNGGTFVRFKGAHFHCQANDQYALTFDDGPSHLAPKVLDILRTYKIPATFFVLGNHLQSTQQKSLLQRAFQEGHMIANHTMSHPSLISLSPEQALEQLDQTRAVIQDILGPFGYSGEESYFYRPPYGEIDDTVGETLRDAGYTAVIWNSDRYDWQDIGSVRVIDRLNQHLDLQESSRLGNRSILDLNHDRSSSTLGALETLIKNVRSAGYRFVSVRDCIDSRS</sequence>
<dbReference type="EMBL" id="FWZT01000009">
    <property type="protein sequence ID" value="SMF28630.1"/>
    <property type="molecule type" value="Genomic_DNA"/>
</dbReference>
<name>A0A1Y6C1D0_9BACT</name>
<dbReference type="RefSeq" id="WP_132319474.1">
    <property type="nucleotide sequence ID" value="NZ_FWZT01000009.1"/>
</dbReference>
<dbReference type="PANTHER" id="PTHR10587">
    <property type="entry name" value="GLYCOSYL TRANSFERASE-RELATED"/>
    <property type="match status" value="1"/>
</dbReference>
<dbReference type="AlphaFoldDB" id="A0A1Y6C1D0"/>
<evidence type="ECO:0000313" key="5">
    <source>
        <dbReference type="Proteomes" id="UP000192907"/>
    </source>
</evidence>